<accession>A0A917E588</accession>
<dbReference type="RefSeq" id="WP_188761839.1">
    <property type="nucleotide sequence ID" value="NZ_BMJM01000003.1"/>
</dbReference>
<comment type="caution">
    <text evidence="2">The sequence shown here is derived from an EMBL/GenBank/DDBJ whole genome shotgun (WGS) entry which is preliminary data.</text>
</comment>
<dbReference type="AlphaFoldDB" id="A0A917E588"/>
<protein>
    <recommendedName>
        <fullName evidence="1">Winged helix domain-containing protein</fullName>
    </recommendedName>
</protein>
<organism evidence="2 3">
    <name type="scientific">Sandarakinorhabdus glacialis</name>
    <dbReference type="NCBI Taxonomy" id="1614636"/>
    <lineage>
        <taxon>Bacteria</taxon>
        <taxon>Pseudomonadati</taxon>
        <taxon>Pseudomonadota</taxon>
        <taxon>Alphaproteobacteria</taxon>
        <taxon>Sphingomonadales</taxon>
        <taxon>Sphingosinicellaceae</taxon>
        <taxon>Sandarakinorhabdus</taxon>
    </lineage>
</organism>
<reference evidence="2" key="2">
    <citation type="submission" date="2020-09" db="EMBL/GenBank/DDBJ databases">
        <authorList>
            <person name="Sun Q."/>
            <person name="Zhou Y."/>
        </authorList>
    </citation>
    <scope>NUCLEOTIDE SEQUENCE</scope>
    <source>
        <strain evidence="2">CGMCC 1.15519</strain>
    </source>
</reference>
<evidence type="ECO:0000313" key="3">
    <source>
        <dbReference type="Proteomes" id="UP000635071"/>
    </source>
</evidence>
<dbReference type="EMBL" id="BMJM01000003">
    <property type="protein sequence ID" value="GGE05570.1"/>
    <property type="molecule type" value="Genomic_DNA"/>
</dbReference>
<feature type="domain" description="Winged helix" evidence="1">
    <location>
        <begin position="16"/>
        <end position="88"/>
    </location>
</feature>
<evidence type="ECO:0000313" key="2">
    <source>
        <dbReference type="EMBL" id="GGE05570.1"/>
    </source>
</evidence>
<evidence type="ECO:0000259" key="1">
    <source>
        <dbReference type="Pfam" id="PF22324"/>
    </source>
</evidence>
<name>A0A917E588_9SPHN</name>
<dbReference type="InterPro" id="IPR054382">
    <property type="entry name" value="wHTH_alphaproteobact"/>
</dbReference>
<reference evidence="2" key="1">
    <citation type="journal article" date="2014" name="Int. J. Syst. Evol. Microbiol.">
        <title>Complete genome sequence of Corynebacterium casei LMG S-19264T (=DSM 44701T), isolated from a smear-ripened cheese.</title>
        <authorList>
            <consortium name="US DOE Joint Genome Institute (JGI-PGF)"/>
            <person name="Walter F."/>
            <person name="Albersmeier A."/>
            <person name="Kalinowski J."/>
            <person name="Ruckert C."/>
        </authorList>
    </citation>
    <scope>NUCLEOTIDE SEQUENCE</scope>
    <source>
        <strain evidence="2">CGMCC 1.15519</strain>
    </source>
</reference>
<proteinExistence type="predicted"/>
<dbReference type="Proteomes" id="UP000635071">
    <property type="component" value="Unassembled WGS sequence"/>
</dbReference>
<keyword evidence="3" id="KW-1185">Reference proteome</keyword>
<dbReference type="Pfam" id="PF22324">
    <property type="entry name" value="HTH_91"/>
    <property type="match status" value="1"/>
</dbReference>
<sequence length="92" mass="10038">MRAQPVITAIGPRGPMTVNGQVAKSLEALIRCGTAGVTALEVASWAYRLGAYVHNLRRDYGLVIETMRETHEGGWHGRYVLHSPVTIIGPKL</sequence>
<gene>
    <name evidence="2" type="ORF">GCM10011529_09950</name>
</gene>